<protein>
    <recommendedName>
        <fullName evidence="5">Lipoprotein</fullName>
    </recommendedName>
</protein>
<feature type="compositionally biased region" description="Basic and acidic residues" evidence="1">
    <location>
        <begin position="22"/>
        <end position="47"/>
    </location>
</feature>
<evidence type="ECO:0000313" key="3">
    <source>
        <dbReference type="EMBL" id="RZI00024.1"/>
    </source>
</evidence>
<evidence type="ECO:0008006" key="5">
    <source>
        <dbReference type="Google" id="ProtNLM"/>
    </source>
</evidence>
<evidence type="ECO:0000313" key="4">
    <source>
        <dbReference type="Proteomes" id="UP000293854"/>
    </source>
</evidence>
<feature type="region of interest" description="Disordered" evidence="1">
    <location>
        <begin position="120"/>
        <end position="139"/>
    </location>
</feature>
<dbReference type="PROSITE" id="PS51257">
    <property type="entry name" value="PROKAR_LIPOPROTEIN"/>
    <property type="match status" value="1"/>
</dbReference>
<dbReference type="EMBL" id="RQTE01000360">
    <property type="protein sequence ID" value="RZI00024.1"/>
    <property type="molecule type" value="Genomic_DNA"/>
</dbReference>
<proteinExistence type="predicted"/>
<dbReference type="AlphaFoldDB" id="A0A4Q7CJ86"/>
<accession>A0A4Q7CJ86</accession>
<feature type="signal peptide" evidence="2">
    <location>
        <begin position="1"/>
        <end position="16"/>
    </location>
</feature>
<dbReference type="RefSeq" id="WP_130135815.1">
    <property type="nucleotide sequence ID" value="NZ_RQTE01000360.1"/>
</dbReference>
<keyword evidence="2" id="KW-0732">Signal</keyword>
<evidence type="ECO:0000256" key="1">
    <source>
        <dbReference type="SAM" id="MobiDB-lite"/>
    </source>
</evidence>
<feature type="region of interest" description="Disordered" evidence="1">
    <location>
        <begin position="20"/>
        <end position="47"/>
    </location>
</feature>
<gene>
    <name evidence="3" type="ORF">EIG99_12670</name>
</gene>
<reference evidence="3 4" key="1">
    <citation type="submission" date="2018-11" db="EMBL/GenBank/DDBJ databases">
        <title>Genomic profiling of Staphylococcus species from a Poultry farm system in KwaZulu-Natal, South Africa.</title>
        <authorList>
            <person name="Amoako D.G."/>
            <person name="Somboro A.M."/>
            <person name="Abia A.L.K."/>
            <person name="Bester L.A."/>
            <person name="Essack S.Y."/>
        </authorList>
    </citation>
    <scope>NUCLEOTIDE SEQUENCE [LARGE SCALE GENOMIC DNA]</scope>
    <source>
        <strain evidence="3 4">SA11</strain>
    </source>
</reference>
<name>A0A4Q7CJ86_9STAP</name>
<comment type="caution">
    <text evidence="3">The sequence shown here is derived from an EMBL/GenBank/DDBJ whole genome shotgun (WGS) entry which is preliminary data.</text>
</comment>
<organism evidence="3 4">
    <name type="scientific">Staphylococcus condimenti</name>
    <dbReference type="NCBI Taxonomy" id="70255"/>
    <lineage>
        <taxon>Bacteria</taxon>
        <taxon>Bacillati</taxon>
        <taxon>Bacillota</taxon>
        <taxon>Bacilli</taxon>
        <taxon>Bacillales</taxon>
        <taxon>Staphylococcaceae</taxon>
        <taxon>Staphylococcus</taxon>
    </lineage>
</organism>
<sequence length="139" mass="15546">MKKVLCLLLASFLVLAACGNDDSSKADDKKSSQKKETKEEKKNKKIEKEATEVDFVKHNGGEYKHEQPLKITDGEAKSIGENNLGMQTALIQKENSSYNVVNYADKDIEKGKTYTFYGTNDLKNDEGHPTIDITSIKDK</sequence>
<dbReference type="Proteomes" id="UP000293854">
    <property type="component" value="Unassembled WGS sequence"/>
</dbReference>
<feature type="compositionally biased region" description="Basic and acidic residues" evidence="1">
    <location>
        <begin position="122"/>
        <end position="139"/>
    </location>
</feature>
<evidence type="ECO:0000256" key="2">
    <source>
        <dbReference type="SAM" id="SignalP"/>
    </source>
</evidence>
<feature type="chain" id="PRO_5038797348" description="Lipoprotein" evidence="2">
    <location>
        <begin position="17"/>
        <end position="139"/>
    </location>
</feature>